<dbReference type="SUPFAM" id="SSF54211">
    <property type="entry name" value="Ribosomal protein S5 domain 2-like"/>
    <property type="match status" value="1"/>
</dbReference>
<dbReference type="GO" id="GO:1990904">
    <property type="term" value="C:ribonucleoprotein complex"/>
    <property type="evidence" value="ECO:0007669"/>
    <property type="project" value="UniProtKB-KW"/>
</dbReference>
<dbReference type="InterPro" id="IPR014721">
    <property type="entry name" value="Ribsml_uS5_D2-typ_fold_subgr"/>
</dbReference>
<keyword evidence="1" id="KW-0689">Ribosomal protein</keyword>
<name>A0A2G9UBD3_TELCI</name>
<dbReference type="GO" id="GO:0005840">
    <property type="term" value="C:ribosome"/>
    <property type="evidence" value="ECO:0007669"/>
    <property type="project" value="UniProtKB-KW"/>
</dbReference>
<protein>
    <submittedName>
        <fullName evidence="3">Uncharacterized protein</fullName>
    </submittedName>
</protein>
<dbReference type="GO" id="GO:0003735">
    <property type="term" value="F:structural constituent of ribosome"/>
    <property type="evidence" value="ECO:0007669"/>
    <property type="project" value="InterPro"/>
</dbReference>
<dbReference type="Pfam" id="PF00380">
    <property type="entry name" value="Ribosomal_S9"/>
    <property type="match status" value="1"/>
</dbReference>
<proteinExistence type="predicted"/>
<dbReference type="InterPro" id="IPR000754">
    <property type="entry name" value="Ribosomal_uS9"/>
</dbReference>
<sequence length="103" mass="11043">MLRSRAANFIAETADEKGGAREQRAIWERLASSDMLGIMEILLAPMIVAGLLGRVDVKAKSSGSGGITALPRAVRHGTALGIAALYPEKMEPLRLVRSQKLCL</sequence>
<gene>
    <name evidence="3" type="ORF">TELCIR_10704</name>
</gene>
<dbReference type="AlphaFoldDB" id="A0A2G9UBD3"/>
<dbReference type="InterPro" id="IPR020568">
    <property type="entry name" value="Ribosomal_Su5_D2-typ_SF"/>
</dbReference>
<dbReference type="Gene3D" id="3.30.230.10">
    <property type="match status" value="1"/>
</dbReference>
<evidence type="ECO:0000256" key="1">
    <source>
        <dbReference type="ARBA" id="ARBA00022980"/>
    </source>
</evidence>
<evidence type="ECO:0000313" key="3">
    <source>
        <dbReference type="EMBL" id="PIO67538.1"/>
    </source>
</evidence>
<dbReference type="Proteomes" id="UP000230423">
    <property type="component" value="Unassembled WGS sequence"/>
</dbReference>
<reference evidence="3 4" key="1">
    <citation type="submission" date="2015-09" db="EMBL/GenBank/DDBJ databases">
        <title>Draft genome of the parasitic nematode Teladorsagia circumcincta isolate WARC Sus (inbred).</title>
        <authorList>
            <person name="Mitreva M."/>
        </authorList>
    </citation>
    <scope>NUCLEOTIDE SEQUENCE [LARGE SCALE GENOMIC DNA]</scope>
    <source>
        <strain evidence="3 4">S</strain>
    </source>
</reference>
<organism evidence="3 4">
    <name type="scientific">Teladorsagia circumcincta</name>
    <name type="common">Brown stomach worm</name>
    <name type="synonym">Ostertagia circumcincta</name>
    <dbReference type="NCBI Taxonomy" id="45464"/>
    <lineage>
        <taxon>Eukaryota</taxon>
        <taxon>Metazoa</taxon>
        <taxon>Ecdysozoa</taxon>
        <taxon>Nematoda</taxon>
        <taxon>Chromadorea</taxon>
        <taxon>Rhabditida</taxon>
        <taxon>Rhabditina</taxon>
        <taxon>Rhabditomorpha</taxon>
        <taxon>Strongyloidea</taxon>
        <taxon>Trichostrongylidae</taxon>
        <taxon>Teladorsagia</taxon>
    </lineage>
</organism>
<keyword evidence="2" id="KW-0687">Ribonucleoprotein</keyword>
<dbReference type="GO" id="GO:0006412">
    <property type="term" value="P:translation"/>
    <property type="evidence" value="ECO:0007669"/>
    <property type="project" value="InterPro"/>
</dbReference>
<evidence type="ECO:0000256" key="2">
    <source>
        <dbReference type="ARBA" id="ARBA00023274"/>
    </source>
</evidence>
<keyword evidence="4" id="KW-1185">Reference proteome</keyword>
<dbReference type="EMBL" id="KZ347538">
    <property type="protein sequence ID" value="PIO67538.1"/>
    <property type="molecule type" value="Genomic_DNA"/>
</dbReference>
<evidence type="ECO:0000313" key="4">
    <source>
        <dbReference type="Proteomes" id="UP000230423"/>
    </source>
</evidence>
<accession>A0A2G9UBD3</accession>
<dbReference type="OrthoDB" id="10254627at2759"/>